<organism evidence="1 2">
    <name type="scientific">Dreissena polymorpha</name>
    <name type="common">Zebra mussel</name>
    <name type="synonym">Mytilus polymorpha</name>
    <dbReference type="NCBI Taxonomy" id="45954"/>
    <lineage>
        <taxon>Eukaryota</taxon>
        <taxon>Metazoa</taxon>
        <taxon>Spiralia</taxon>
        <taxon>Lophotrochozoa</taxon>
        <taxon>Mollusca</taxon>
        <taxon>Bivalvia</taxon>
        <taxon>Autobranchia</taxon>
        <taxon>Heteroconchia</taxon>
        <taxon>Euheterodonta</taxon>
        <taxon>Imparidentia</taxon>
        <taxon>Neoheterodontei</taxon>
        <taxon>Myida</taxon>
        <taxon>Dreissenoidea</taxon>
        <taxon>Dreissenidae</taxon>
        <taxon>Dreissena</taxon>
    </lineage>
</organism>
<protein>
    <submittedName>
        <fullName evidence="1">Uncharacterized protein</fullName>
    </submittedName>
</protein>
<name>A0A9D4K141_DREPO</name>
<comment type="caution">
    <text evidence="1">The sequence shown here is derived from an EMBL/GenBank/DDBJ whole genome shotgun (WGS) entry which is preliminary data.</text>
</comment>
<keyword evidence="2" id="KW-1185">Reference proteome</keyword>
<reference evidence="1" key="2">
    <citation type="submission" date="2020-11" db="EMBL/GenBank/DDBJ databases">
        <authorList>
            <person name="McCartney M.A."/>
            <person name="Auch B."/>
            <person name="Kono T."/>
            <person name="Mallez S."/>
            <person name="Becker A."/>
            <person name="Gohl D.M."/>
            <person name="Silverstein K.A.T."/>
            <person name="Koren S."/>
            <person name="Bechman K.B."/>
            <person name="Herman A."/>
            <person name="Abrahante J.E."/>
            <person name="Garbe J."/>
        </authorList>
    </citation>
    <scope>NUCLEOTIDE SEQUENCE</scope>
    <source>
        <strain evidence="1">Duluth1</strain>
        <tissue evidence="1">Whole animal</tissue>
    </source>
</reference>
<dbReference type="SUPFAM" id="SSF55781">
    <property type="entry name" value="GAF domain-like"/>
    <property type="match status" value="1"/>
</dbReference>
<evidence type="ECO:0000313" key="1">
    <source>
        <dbReference type="EMBL" id="KAH3831141.1"/>
    </source>
</evidence>
<evidence type="ECO:0000313" key="2">
    <source>
        <dbReference type="Proteomes" id="UP000828390"/>
    </source>
</evidence>
<gene>
    <name evidence="1" type="ORF">DPMN_104403</name>
</gene>
<dbReference type="InterPro" id="IPR029016">
    <property type="entry name" value="GAF-like_dom_sf"/>
</dbReference>
<dbReference type="Gene3D" id="3.30.450.40">
    <property type="match status" value="1"/>
</dbReference>
<dbReference type="Proteomes" id="UP000828390">
    <property type="component" value="Unassembled WGS sequence"/>
</dbReference>
<reference evidence="1" key="1">
    <citation type="journal article" date="2019" name="bioRxiv">
        <title>The Genome of the Zebra Mussel, Dreissena polymorpha: A Resource for Invasive Species Research.</title>
        <authorList>
            <person name="McCartney M.A."/>
            <person name="Auch B."/>
            <person name="Kono T."/>
            <person name="Mallez S."/>
            <person name="Zhang Y."/>
            <person name="Obille A."/>
            <person name="Becker A."/>
            <person name="Abrahante J.E."/>
            <person name="Garbe J."/>
            <person name="Badalamenti J.P."/>
            <person name="Herman A."/>
            <person name="Mangelson H."/>
            <person name="Liachko I."/>
            <person name="Sullivan S."/>
            <person name="Sone E.D."/>
            <person name="Koren S."/>
            <person name="Silverstein K.A.T."/>
            <person name="Beckman K.B."/>
            <person name="Gohl D.M."/>
        </authorList>
    </citation>
    <scope>NUCLEOTIDE SEQUENCE</scope>
    <source>
        <strain evidence="1">Duluth1</strain>
        <tissue evidence="1">Whole animal</tissue>
    </source>
</reference>
<proteinExistence type="predicted"/>
<sequence>MKITCHLPPSQLLKIQARLNQYLLQSARSLFDDMQNIDLLITKIMTFTKELVSADRCSLFLVDQVRCVQFHVGNSVGVRSSFLAKRLLPKLDDLLFNLRPVIANLSQSKVHNELPVTLADF</sequence>
<accession>A0A9D4K141</accession>
<dbReference type="EMBL" id="JAIWYP010000004">
    <property type="protein sequence ID" value="KAH3831141.1"/>
    <property type="molecule type" value="Genomic_DNA"/>
</dbReference>
<dbReference type="AlphaFoldDB" id="A0A9D4K141"/>